<evidence type="ECO:0000256" key="6">
    <source>
        <dbReference type="ARBA" id="ARBA00023034"/>
    </source>
</evidence>
<dbReference type="STRING" id="1358809.S7XTF8"/>
<feature type="domain" description="MHD" evidence="10">
    <location>
        <begin position="243"/>
        <end position="457"/>
    </location>
</feature>
<name>S7XTF8_SPRLO</name>
<dbReference type="EMBL" id="ATCN01000373">
    <property type="protein sequence ID" value="EPR79168.1"/>
    <property type="molecule type" value="Genomic_DNA"/>
</dbReference>
<dbReference type="SUPFAM" id="SSF49447">
    <property type="entry name" value="Second domain of Mu2 adaptin subunit (ap50) of ap2 adaptor"/>
    <property type="match status" value="1"/>
</dbReference>
<comment type="caution">
    <text evidence="11">The sequence shown here is derived from an EMBL/GenBank/DDBJ whole genome shotgun (WGS) entry which is preliminary data.</text>
</comment>
<dbReference type="InterPro" id="IPR027059">
    <property type="entry name" value="Coatomer_dsu"/>
</dbReference>
<dbReference type="PROSITE" id="PS51072">
    <property type="entry name" value="MHD"/>
    <property type="match status" value="1"/>
</dbReference>
<dbReference type="HOGENOM" id="CLU_667471_0_0_1"/>
<evidence type="ECO:0000313" key="11">
    <source>
        <dbReference type="EMBL" id="EPR79168.1"/>
    </source>
</evidence>
<dbReference type="InterPro" id="IPR028565">
    <property type="entry name" value="MHD"/>
</dbReference>
<keyword evidence="7 8" id="KW-0968">Cytoplasmic vesicle</keyword>
<dbReference type="InterPro" id="IPR036168">
    <property type="entry name" value="AP2_Mu_C_sf"/>
</dbReference>
<dbReference type="OMA" id="DYEVEYC"/>
<evidence type="ECO:0000256" key="4">
    <source>
        <dbReference type="ARBA" id="ARBA00022892"/>
    </source>
</evidence>
<dbReference type="GO" id="GO:0051645">
    <property type="term" value="P:Golgi localization"/>
    <property type="evidence" value="ECO:0007669"/>
    <property type="project" value="TreeGrafter"/>
</dbReference>
<keyword evidence="3 8" id="KW-0963">Cytoplasm</keyword>
<comment type="similarity">
    <text evidence="1 8">Belongs to the adaptor complexes medium subunit family. Delta-COP subfamily.</text>
</comment>
<keyword evidence="4 8" id="KW-0931">ER-Golgi transport</keyword>
<dbReference type="PANTHER" id="PTHR10121">
    <property type="entry name" value="COATOMER SUBUNIT DELTA"/>
    <property type="match status" value="1"/>
</dbReference>
<dbReference type="OrthoDB" id="10266042at2759"/>
<keyword evidence="8" id="KW-0472">Membrane</keyword>
<keyword evidence="6 8" id="KW-0333">Golgi apparatus</keyword>
<evidence type="ECO:0000256" key="9">
    <source>
        <dbReference type="RuleBase" id="RU366052"/>
    </source>
</evidence>
<dbReference type="GO" id="GO:0030126">
    <property type="term" value="C:COPI vesicle coat"/>
    <property type="evidence" value="ECO:0007669"/>
    <property type="project" value="UniProtKB-UniRule"/>
</dbReference>
<comment type="function">
    <text evidence="8">The coatomer is a cytosolic protein complex that binds to dilysine motifs and reversibly associates with Golgi non-clathrin-coated vesicles, which further mediate biosynthetic protein transport from the ER, via the Golgi up to the trans Golgi network. Coatomer complex is required for budding from Golgi membranes, and is essential for the retrograde Golgi-to-ER transport of dilysine-tagged proteins.</text>
</comment>
<keyword evidence="5 8" id="KW-0653">Protein transport</keyword>
<reference evidence="12" key="1">
    <citation type="journal article" date="2013" name="PLoS Genet.">
        <title>The genome of Spraguea lophii and the basis of host-microsporidian interactions.</title>
        <authorList>
            <person name="Campbell S.E."/>
            <person name="Williams T.A."/>
            <person name="Yousuf A."/>
            <person name="Soanes D.M."/>
            <person name="Paszkiewicz K.H."/>
            <person name="Williams B.A.P."/>
        </authorList>
    </citation>
    <scope>NUCLEOTIDE SEQUENCE [LARGE SCALE GENOMIC DNA]</scope>
    <source>
        <strain evidence="12">42_110</strain>
    </source>
</reference>
<keyword evidence="12" id="KW-1185">Reference proteome</keyword>
<dbReference type="Proteomes" id="UP000014978">
    <property type="component" value="Unassembled WGS sequence"/>
</dbReference>
<dbReference type="AlphaFoldDB" id="S7XTF8"/>
<proteinExistence type="inferred from homology"/>
<comment type="subunit">
    <text evidence="8">Oligomeric complex that consists of at least the alpha, beta, beta', gamma, delta, epsilon and zeta subunits.</text>
</comment>
<dbReference type="GO" id="GO:0006890">
    <property type="term" value="P:retrograde vesicle-mediated transport, Golgi to endoplasmic reticulum"/>
    <property type="evidence" value="ECO:0007669"/>
    <property type="project" value="UniProtKB-UniRule"/>
</dbReference>
<evidence type="ECO:0000259" key="10">
    <source>
        <dbReference type="PROSITE" id="PS51072"/>
    </source>
</evidence>
<dbReference type="GO" id="GO:0006888">
    <property type="term" value="P:endoplasmic reticulum to Golgi vesicle-mediated transport"/>
    <property type="evidence" value="ECO:0007669"/>
    <property type="project" value="TreeGrafter"/>
</dbReference>
<dbReference type="GO" id="GO:0015031">
    <property type="term" value="P:protein transport"/>
    <property type="evidence" value="ECO:0007669"/>
    <property type="project" value="UniProtKB-KW"/>
</dbReference>
<protein>
    <recommendedName>
        <fullName evidence="8">Coatomer subunit delta</fullName>
    </recommendedName>
</protein>
<accession>S7XTF8</accession>
<dbReference type="GO" id="GO:0000139">
    <property type="term" value="C:Golgi membrane"/>
    <property type="evidence" value="ECO:0007669"/>
    <property type="project" value="UniProtKB-SubCell"/>
</dbReference>
<evidence type="ECO:0000256" key="7">
    <source>
        <dbReference type="ARBA" id="ARBA00023329"/>
    </source>
</evidence>
<evidence type="ECO:0000256" key="5">
    <source>
        <dbReference type="ARBA" id="ARBA00022927"/>
    </source>
</evidence>
<evidence type="ECO:0000256" key="2">
    <source>
        <dbReference type="ARBA" id="ARBA00022448"/>
    </source>
</evidence>
<evidence type="ECO:0000313" key="12">
    <source>
        <dbReference type="Proteomes" id="UP000014978"/>
    </source>
</evidence>
<dbReference type="VEuPathDB" id="MicrosporidiaDB:SLOPH_218"/>
<keyword evidence="2 8" id="KW-0813">Transport</keyword>
<gene>
    <name evidence="11" type="ORF">SLOPH_218</name>
</gene>
<evidence type="ECO:0000256" key="3">
    <source>
        <dbReference type="ARBA" id="ARBA00022490"/>
    </source>
</evidence>
<evidence type="ECO:0000256" key="1">
    <source>
        <dbReference type="ARBA" id="ARBA00010516"/>
    </source>
</evidence>
<evidence type="ECO:0000256" key="8">
    <source>
        <dbReference type="RuleBase" id="RU364018"/>
    </source>
</evidence>
<comment type="subcellular location">
    <subcellularLocation>
        <location evidence="8 9">Cytoplasm</location>
    </subcellularLocation>
    <subcellularLocation>
        <location evidence="8 9">Cytoplasmic vesicle</location>
        <location evidence="8 9">COPI-coated vesicle membrane</location>
        <topology evidence="8 9">Peripheral membrane protein</topology>
        <orientation evidence="8 9">Cytoplasmic side</orientation>
    </subcellularLocation>
    <subcellularLocation>
        <location evidence="8 9">Golgi apparatus membrane</location>
        <topology evidence="8 9">Peripheral membrane protein</topology>
        <orientation evidence="8 9">Cytoplasmic side</orientation>
    </subcellularLocation>
</comment>
<dbReference type="PANTHER" id="PTHR10121:SF0">
    <property type="entry name" value="COATOMER SUBUNIT DELTA"/>
    <property type="match status" value="1"/>
</dbReference>
<sequence>MIQSFFIYDTITHDIIYRTINKELKTKEMIINEFKNNINVQSINTQLRDSNNIVISGSNFTYISYNNKFYVLVSMVNDNNNYIIRILDTIFNIVQNIKLAEFYKIFYVVDEIISPNNMYYIPSNVQCLVGMDSNEEKIYDMMMKNKELERIEAFKDIKAKNKYKELEREYGRMDRTYSGVMDRSEEQVYQDNNRMNTEYSNIMGYSENKVYENKNNGAAIKPATMKKSLEKKMLKYNFVNDENQNVILNVKERIKIITDKEGNIKDGKVEGNLNLIVNDKEYNKIEIEIENNDKYKINPNVKTIEKDNILILQPKKDYPLHRSISLIKWERTLNESIIDFVIWLSEIEDNKYSLTFEYNSKRDLKELVFYFNCDGEIDDNRLEKGDSFIQWKIKNNGKYIEREDSIEFITNTPNVYPIEVSFICDGILSDFNIKKVGDIGEWKEERVMEVEKFNIEE</sequence>
<organism evidence="11 12">
    <name type="scientific">Spraguea lophii (strain 42_110)</name>
    <name type="common">Microsporidian parasite</name>
    <dbReference type="NCBI Taxonomy" id="1358809"/>
    <lineage>
        <taxon>Eukaryota</taxon>
        <taxon>Fungi</taxon>
        <taxon>Fungi incertae sedis</taxon>
        <taxon>Microsporidia</taxon>
        <taxon>Spragueidae</taxon>
        <taxon>Spraguea</taxon>
    </lineage>
</organism>
<dbReference type="InParanoid" id="S7XTF8"/>